<dbReference type="EMBL" id="BLIY01000007">
    <property type="protein sequence ID" value="GFE53662.1"/>
    <property type="molecule type" value="Genomic_DNA"/>
</dbReference>
<dbReference type="GO" id="GO:0000027">
    <property type="term" value="P:ribosomal large subunit assembly"/>
    <property type="evidence" value="ECO:0007669"/>
    <property type="project" value="TreeGrafter"/>
</dbReference>
<dbReference type="Proteomes" id="UP001057455">
    <property type="component" value="Unassembled WGS sequence"/>
</dbReference>
<evidence type="ECO:0000256" key="1">
    <source>
        <dbReference type="ARBA" id="ARBA00008889"/>
    </source>
</evidence>
<comment type="similarity">
    <text evidence="1">Belongs to the universal ribosomal protein uL10 family.</text>
</comment>
<keyword evidence="2 6" id="KW-0689">Ribosomal protein</keyword>
<dbReference type="Pfam" id="PF17777">
    <property type="entry name" value="RL10P_insert"/>
    <property type="match status" value="1"/>
</dbReference>
<dbReference type="GO" id="GO:0002181">
    <property type="term" value="P:cytoplasmic translation"/>
    <property type="evidence" value="ECO:0007669"/>
    <property type="project" value="TreeGrafter"/>
</dbReference>
<dbReference type="Gene3D" id="3.30.70.1730">
    <property type="match status" value="1"/>
</dbReference>
<dbReference type="GO" id="GO:0070180">
    <property type="term" value="F:large ribosomal subunit rRNA binding"/>
    <property type="evidence" value="ECO:0007669"/>
    <property type="project" value="TreeGrafter"/>
</dbReference>
<sequence length="446" mass="49259">MSSSVMERRRSLQEINSRRFSPARRKLVATVDKLTRSGECNKSWFALVMCDNNDVVDREYRTSDVVVSARGALVECASKRRRLLDVGDQQRLSNLVSRLGKLESNAESLDRRDQKLDYRHGVIHESVGLGITVGRMARLSKQEKKKAYFERLTHLVKTYPQILIVSVDYVGSRQMANVRHSLRGKAEILIGKNTMIRMVLNTSFPNNESIGKLLSCVKLNVGFVFCMTDPLEIRKIILENRVPAPAKQGVIAPCDVFISAGATGMDPSQTSFFQALGISTKIVKGQIEIQNDVHLIKVNDRVTASSATLLQKLNMKPFSYGLKIEKFYDSGHLIEASALEITEEDILNSVKTAVTNVNALSLAIGFPTSLSINHSLIGAFKNCVALALENDFCFKEMQGIKDRLDNPELFAAAAPAAAAGATKQAAPVAADEPEEEEDDMGFSLFD</sequence>
<dbReference type="FunFam" id="3.90.105.20:FF:000001">
    <property type="entry name" value="60S acidic ribosomal protein P0"/>
    <property type="match status" value="1"/>
</dbReference>
<dbReference type="InterPro" id="IPR040637">
    <property type="entry name" value="Ribosomal_uL10-like_insert"/>
</dbReference>
<dbReference type="GO" id="GO:0022625">
    <property type="term" value="C:cytosolic large ribosomal subunit"/>
    <property type="evidence" value="ECO:0007669"/>
    <property type="project" value="TreeGrafter"/>
</dbReference>
<evidence type="ECO:0000313" key="7">
    <source>
        <dbReference type="Proteomes" id="UP001057455"/>
    </source>
</evidence>
<feature type="compositionally biased region" description="Acidic residues" evidence="4">
    <location>
        <begin position="431"/>
        <end position="440"/>
    </location>
</feature>
<name>A0A9W5T9A8_BABOV</name>
<dbReference type="InterPro" id="IPR043164">
    <property type="entry name" value="Ribosomal_uL10-like_insert_sf"/>
</dbReference>
<feature type="domain" description="Large ribosomal subunit protein uL10-like insertion" evidence="5">
    <location>
        <begin position="246"/>
        <end position="314"/>
    </location>
</feature>
<dbReference type="SUPFAM" id="SSF160369">
    <property type="entry name" value="Ribosomal protein L10-like"/>
    <property type="match status" value="1"/>
</dbReference>
<keyword evidence="3" id="KW-0687">Ribonucleoprotein</keyword>
<evidence type="ECO:0000256" key="4">
    <source>
        <dbReference type="SAM" id="MobiDB-lite"/>
    </source>
</evidence>
<dbReference type="PANTHER" id="PTHR45699:SF3">
    <property type="entry name" value="LARGE RIBOSOMAL SUBUNIT PROTEIN UL10"/>
    <property type="match status" value="1"/>
</dbReference>
<dbReference type="PANTHER" id="PTHR45699">
    <property type="entry name" value="60S ACIDIC RIBOSOMAL PROTEIN P0"/>
    <property type="match status" value="1"/>
</dbReference>
<reference evidence="6" key="1">
    <citation type="submission" date="2019-12" db="EMBL/GenBank/DDBJ databases">
        <title>Genome sequence of Babesia ovis.</title>
        <authorList>
            <person name="Yamagishi J."/>
            <person name="Sevinc F."/>
            <person name="Xuan X."/>
        </authorList>
    </citation>
    <scope>NUCLEOTIDE SEQUENCE</scope>
    <source>
        <strain evidence="6">Selcuk</strain>
    </source>
</reference>
<proteinExistence type="inferred from homology"/>
<evidence type="ECO:0000259" key="5">
    <source>
        <dbReference type="Pfam" id="PF17777"/>
    </source>
</evidence>
<evidence type="ECO:0000256" key="2">
    <source>
        <dbReference type="ARBA" id="ARBA00022980"/>
    </source>
</evidence>
<evidence type="ECO:0000256" key="3">
    <source>
        <dbReference type="ARBA" id="ARBA00023274"/>
    </source>
</evidence>
<gene>
    <name evidence="6" type="ORF">BaOVIS_010660</name>
</gene>
<dbReference type="InterPro" id="IPR001790">
    <property type="entry name" value="Ribosomal_uL10"/>
</dbReference>
<dbReference type="Gene3D" id="3.90.105.20">
    <property type="match status" value="1"/>
</dbReference>
<dbReference type="Pfam" id="PF00466">
    <property type="entry name" value="Ribosomal_L10"/>
    <property type="match status" value="1"/>
</dbReference>
<dbReference type="AlphaFoldDB" id="A0A9W5T9A8"/>
<dbReference type="OrthoDB" id="10259902at2759"/>
<dbReference type="Pfam" id="PF00428">
    <property type="entry name" value="Ribosomal_60s"/>
    <property type="match status" value="1"/>
</dbReference>
<protein>
    <submittedName>
        <fullName evidence="6">Ribosomal protein phospho P0</fullName>
    </submittedName>
</protein>
<dbReference type="InterPro" id="IPR043141">
    <property type="entry name" value="Ribosomal_uL10-like_sf"/>
</dbReference>
<organism evidence="6 7">
    <name type="scientific">Babesia ovis</name>
    <dbReference type="NCBI Taxonomy" id="5869"/>
    <lineage>
        <taxon>Eukaryota</taxon>
        <taxon>Sar</taxon>
        <taxon>Alveolata</taxon>
        <taxon>Apicomplexa</taxon>
        <taxon>Aconoidasida</taxon>
        <taxon>Piroplasmida</taxon>
        <taxon>Babesiidae</taxon>
        <taxon>Babesia</taxon>
    </lineage>
</organism>
<dbReference type="CDD" id="cd05795">
    <property type="entry name" value="Ribosomal_P0_L10e"/>
    <property type="match status" value="1"/>
</dbReference>
<keyword evidence="7" id="KW-1185">Reference proteome</keyword>
<feature type="region of interest" description="Disordered" evidence="4">
    <location>
        <begin position="423"/>
        <end position="446"/>
    </location>
</feature>
<dbReference type="GO" id="GO:0003735">
    <property type="term" value="F:structural constituent of ribosome"/>
    <property type="evidence" value="ECO:0007669"/>
    <property type="project" value="TreeGrafter"/>
</dbReference>
<dbReference type="InterPro" id="IPR050323">
    <property type="entry name" value="Ribosomal_protein_uL10"/>
</dbReference>
<evidence type="ECO:0000313" key="6">
    <source>
        <dbReference type="EMBL" id="GFE53662.1"/>
    </source>
</evidence>
<accession>A0A9W5T9A8</accession>
<comment type="caution">
    <text evidence="6">The sequence shown here is derived from an EMBL/GenBank/DDBJ whole genome shotgun (WGS) entry which is preliminary data.</text>
</comment>